<feature type="transmembrane region" description="Helical" evidence="7">
    <location>
        <begin position="6"/>
        <end position="28"/>
    </location>
</feature>
<dbReference type="Gene3D" id="1.20.120.1220">
    <property type="match status" value="1"/>
</dbReference>
<dbReference type="InterPro" id="IPR000045">
    <property type="entry name" value="Prepilin_IV_endopep_pep"/>
</dbReference>
<feature type="transmembrane region" description="Helical" evidence="7">
    <location>
        <begin position="111"/>
        <end position="129"/>
    </location>
</feature>
<proteinExistence type="inferred from homology"/>
<feature type="transmembrane region" description="Helical" evidence="7">
    <location>
        <begin position="80"/>
        <end position="99"/>
    </location>
</feature>
<dbReference type="AlphaFoldDB" id="A0AAU0MKD8"/>
<keyword evidence="5 7" id="KW-1133">Transmembrane helix</keyword>
<sequence length="275" mass="28705">MTAFIVFILAFAGLFGLVIGSFLNVVAYRVPAGIPLTRESRCPRCEAPVRPWQNVPVLSWLALRGRCASCRTPISARYPLVEAMTGVAFVAVTWLALYAAPAPASGPAPGALVLAAYLWFAAASVVLTLTDLDRQLLPRAIVLPSAVAVLALFTSAWFAGAPVENLLRALAGGVILYVIYALLRVIRPDGMGGGDVRLAGLVGVCLGWIGWGALAVGGFAAFALGGVVGLALVAIKRAGRRTAIPFGPWMLAGAWVGIVAGEQIARAYIDWAIPA</sequence>
<evidence type="ECO:0000256" key="6">
    <source>
        <dbReference type="ARBA" id="ARBA00023136"/>
    </source>
</evidence>
<feature type="transmembrane region" description="Helical" evidence="7">
    <location>
        <begin position="217"/>
        <end position="235"/>
    </location>
</feature>
<dbReference type="Proteomes" id="UP001329313">
    <property type="component" value="Chromosome"/>
</dbReference>
<evidence type="ECO:0000256" key="3">
    <source>
        <dbReference type="ARBA" id="ARBA00022475"/>
    </source>
</evidence>
<dbReference type="EMBL" id="CP137080">
    <property type="protein sequence ID" value="WOQ70430.1"/>
    <property type="molecule type" value="Genomic_DNA"/>
</dbReference>
<evidence type="ECO:0000256" key="5">
    <source>
        <dbReference type="ARBA" id="ARBA00022989"/>
    </source>
</evidence>
<feature type="domain" description="Prepilin type IV endopeptidase peptidase" evidence="8">
    <location>
        <begin position="120"/>
        <end position="230"/>
    </location>
</feature>
<comment type="similarity">
    <text evidence="2">Belongs to the peptidase A24 family.</text>
</comment>
<comment type="subcellular location">
    <subcellularLocation>
        <location evidence="1">Cell membrane</location>
        <topology evidence="1">Multi-pass membrane protein</topology>
    </subcellularLocation>
</comment>
<evidence type="ECO:0000256" key="1">
    <source>
        <dbReference type="ARBA" id="ARBA00004651"/>
    </source>
</evidence>
<evidence type="ECO:0000259" key="8">
    <source>
        <dbReference type="Pfam" id="PF01478"/>
    </source>
</evidence>
<dbReference type="KEGG" id="mliy:RYJ27_04265"/>
<dbReference type="InterPro" id="IPR050882">
    <property type="entry name" value="Prepilin_peptidase/N-MTase"/>
</dbReference>
<organism evidence="10 11">
    <name type="scientific">Microbacterium limosum</name>
    <dbReference type="NCBI Taxonomy" id="3079935"/>
    <lineage>
        <taxon>Bacteria</taxon>
        <taxon>Bacillati</taxon>
        <taxon>Actinomycetota</taxon>
        <taxon>Actinomycetes</taxon>
        <taxon>Micrococcales</taxon>
        <taxon>Microbacteriaceae</taxon>
        <taxon>Microbacterium</taxon>
    </lineage>
</organism>
<dbReference type="InterPro" id="IPR010627">
    <property type="entry name" value="Prepilin_pept_A24_N"/>
</dbReference>
<evidence type="ECO:0000259" key="9">
    <source>
        <dbReference type="Pfam" id="PF06750"/>
    </source>
</evidence>
<dbReference type="GO" id="GO:0005886">
    <property type="term" value="C:plasma membrane"/>
    <property type="evidence" value="ECO:0007669"/>
    <property type="project" value="UniProtKB-SubCell"/>
</dbReference>
<evidence type="ECO:0000256" key="4">
    <source>
        <dbReference type="ARBA" id="ARBA00022692"/>
    </source>
</evidence>
<evidence type="ECO:0000313" key="10">
    <source>
        <dbReference type="EMBL" id="WOQ70430.1"/>
    </source>
</evidence>
<keyword evidence="4 7" id="KW-0812">Transmembrane</keyword>
<evidence type="ECO:0000256" key="7">
    <source>
        <dbReference type="SAM" id="Phobius"/>
    </source>
</evidence>
<feature type="transmembrane region" description="Helical" evidence="7">
    <location>
        <begin position="166"/>
        <end position="183"/>
    </location>
</feature>
<protein>
    <submittedName>
        <fullName evidence="10">Prepilin peptidase</fullName>
    </submittedName>
</protein>
<accession>A0AAU0MKD8</accession>
<feature type="domain" description="Prepilin peptidase A24 N-terminal" evidence="9">
    <location>
        <begin position="14"/>
        <end position="94"/>
    </location>
</feature>
<evidence type="ECO:0000313" key="11">
    <source>
        <dbReference type="Proteomes" id="UP001329313"/>
    </source>
</evidence>
<dbReference type="GO" id="GO:0006465">
    <property type="term" value="P:signal peptide processing"/>
    <property type="evidence" value="ECO:0007669"/>
    <property type="project" value="TreeGrafter"/>
</dbReference>
<keyword evidence="3" id="KW-1003">Cell membrane</keyword>
<dbReference type="Pfam" id="PF01478">
    <property type="entry name" value="Peptidase_A24"/>
    <property type="match status" value="1"/>
</dbReference>
<dbReference type="PANTHER" id="PTHR30487">
    <property type="entry name" value="TYPE 4 PREPILIN-LIKE PROTEINS LEADER PEPTIDE-PROCESSING ENZYME"/>
    <property type="match status" value="1"/>
</dbReference>
<dbReference type="Pfam" id="PF06750">
    <property type="entry name" value="A24_N_bact"/>
    <property type="match status" value="1"/>
</dbReference>
<gene>
    <name evidence="10" type="ORF">RYJ27_04265</name>
</gene>
<feature type="transmembrane region" description="Helical" evidence="7">
    <location>
        <begin position="141"/>
        <end position="160"/>
    </location>
</feature>
<keyword evidence="6 7" id="KW-0472">Membrane</keyword>
<dbReference type="GO" id="GO:0004190">
    <property type="term" value="F:aspartic-type endopeptidase activity"/>
    <property type="evidence" value="ECO:0007669"/>
    <property type="project" value="InterPro"/>
</dbReference>
<evidence type="ECO:0000256" key="2">
    <source>
        <dbReference type="ARBA" id="ARBA00005801"/>
    </source>
</evidence>
<name>A0AAU0MKD8_9MICO</name>
<dbReference type="PANTHER" id="PTHR30487:SF0">
    <property type="entry name" value="PREPILIN LEADER PEPTIDASE_N-METHYLTRANSFERASE-RELATED"/>
    <property type="match status" value="1"/>
</dbReference>
<keyword evidence="11" id="KW-1185">Reference proteome</keyword>
<dbReference type="RefSeq" id="WP_330171511.1">
    <property type="nucleotide sequence ID" value="NZ_CP137080.1"/>
</dbReference>
<reference evidence="10 11" key="1">
    <citation type="submission" date="2023-10" db="EMBL/GenBank/DDBJ databases">
        <title>Y20.</title>
        <authorList>
            <person name="Zhang G."/>
            <person name="Ding Y."/>
        </authorList>
    </citation>
    <scope>NUCLEOTIDE SEQUENCE [LARGE SCALE GENOMIC DNA]</scope>
    <source>
        <strain evidence="10 11">Y20</strain>
    </source>
</reference>
<feature type="transmembrane region" description="Helical" evidence="7">
    <location>
        <begin position="195"/>
        <end position="211"/>
    </location>
</feature>